<protein>
    <submittedName>
        <fullName evidence="1">Uncharacterized protein</fullName>
    </submittedName>
</protein>
<accession>A0ACC3BMN1</accession>
<gene>
    <name evidence="1" type="ORF">I4F81_001600</name>
</gene>
<dbReference type="Proteomes" id="UP000798662">
    <property type="component" value="Chromosome 1"/>
</dbReference>
<evidence type="ECO:0000313" key="1">
    <source>
        <dbReference type="EMBL" id="KAK1859001.1"/>
    </source>
</evidence>
<organism evidence="1 2">
    <name type="scientific">Pyropia yezoensis</name>
    <name type="common">Susabi-nori</name>
    <name type="synonym">Porphyra yezoensis</name>
    <dbReference type="NCBI Taxonomy" id="2788"/>
    <lineage>
        <taxon>Eukaryota</taxon>
        <taxon>Rhodophyta</taxon>
        <taxon>Bangiophyceae</taxon>
        <taxon>Bangiales</taxon>
        <taxon>Bangiaceae</taxon>
        <taxon>Pyropia</taxon>
    </lineage>
</organism>
<sequence length="996" mass="107630">MSDVPPTRNELQCMICRRVLPNRGNLSYHLRTHNRTKFLRWPSRPPDGSGPGRSALPVDAAAGRASPHGADLRGTFGSRAGGGETLSGRRRGSGEGGGDESGDRLSNAPAETTGDADTDALLALASEIVEACPTPPAVRRRDGGARAAGAQPATAVEQDDDALTLVSRVRLFFEKFMDTERAAPLVRARKRARPGQFNSERLRALQEFVCDANLSNELQTKLYVFLRLWERTAPEAADDDGTSVPLRQSFKSAHAFRQAIAEDIDKAVIDEGWMACAIEESGVTFEAFFRSSLREALKRLRSGKKLRLWSGDGMPAPHTDLREDPLDGDAFRACEAEVVASYGSEAFVIAIYVYSDSSVLSWSGAHKLYPVRIRVVNVETDEDEWITVAYVPSVATEKGKGGAERSRCRRIAVLQHVLFLALRDLVEASHTGVQFVDADGRELLGFPRVLMYLCDQPEERAILCLKPGQCAHPCSACMAPQASMASPAALTSKQRTLLNTLHKQLQAFGLLQQGRERQRRLQMEKSVSMNSYPPALAAVAGLTTAPFLLYKIIGFDVLHGKVADTASDVEVPDSTDADAGDSGTSGGQAQSFLQNILAEDGGGDDAPSAENDEPERAAANFGADKEDKKASQSNARFDWAAYREAFPDTPPHAAITAMFADTNEQEHKEDKGYYPRTNKSSSGYMRQLVRHASGMRVISRRNKALRAGQASGAATAASNADGYDADGESVEEDTDDGTGAVVVPSPAVYGRGGAAAASEGAELNPAAAADRQLGPVGAHLSAAAVADLATQPGFGDIGPLLRLDSGDEVHVPSHLHFTARTPGRCDERYLVRASPNYRGAPWHDYVAYRGVDSLPSAPERFGRVLLLIRQEDCDFAVVAQLIPVEGEEGPLSSRGCTPLRWEVQGDSETGCRQVRLAKVPVENLLRVVHVVPHFADLFRRRGVGATPGELGDEGAAHSEQRFLLNAFFPSAGVRRCRKRPLGCRCAARWRVQSIVQ</sequence>
<proteinExistence type="predicted"/>
<name>A0ACC3BMN1_PYRYE</name>
<dbReference type="EMBL" id="CM020618">
    <property type="protein sequence ID" value="KAK1859001.1"/>
    <property type="molecule type" value="Genomic_DNA"/>
</dbReference>
<keyword evidence="2" id="KW-1185">Reference proteome</keyword>
<reference evidence="1" key="1">
    <citation type="submission" date="2019-11" db="EMBL/GenBank/DDBJ databases">
        <title>Nori genome reveals adaptations in red seaweeds to the harsh intertidal environment.</title>
        <authorList>
            <person name="Wang D."/>
            <person name="Mao Y."/>
        </authorList>
    </citation>
    <scope>NUCLEOTIDE SEQUENCE</scope>
    <source>
        <tissue evidence="1">Gametophyte</tissue>
    </source>
</reference>
<evidence type="ECO:0000313" key="2">
    <source>
        <dbReference type="Proteomes" id="UP000798662"/>
    </source>
</evidence>
<comment type="caution">
    <text evidence="1">The sequence shown here is derived from an EMBL/GenBank/DDBJ whole genome shotgun (WGS) entry which is preliminary data.</text>
</comment>